<dbReference type="Gene3D" id="1.25.40.20">
    <property type="entry name" value="Ankyrin repeat-containing domain"/>
    <property type="match status" value="1"/>
</dbReference>
<evidence type="ECO:0000256" key="4">
    <source>
        <dbReference type="SAM" id="MobiDB-lite"/>
    </source>
</evidence>
<evidence type="ECO:0000256" key="3">
    <source>
        <dbReference type="PROSITE-ProRule" id="PRU00023"/>
    </source>
</evidence>
<feature type="region of interest" description="Disordered" evidence="4">
    <location>
        <begin position="190"/>
        <end position="239"/>
    </location>
</feature>
<feature type="region of interest" description="Disordered" evidence="4">
    <location>
        <begin position="125"/>
        <end position="146"/>
    </location>
</feature>
<dbReference type="GO" id="GO:0085020">
    <property type="term" value="P:protein K6-linked ubiquitination"/>
    <property type="evidence" value="ECO:0007669"/>
    <property type="project" value="TreeGrafter"/>
</dbReference>
<organism evidence="5 6">
    <name type="scientific">Rhodotorula mucilaginosa</name>
    <name type="common">Yeast</name>
    <name type="synonym">Rhodotorula rubra</name>
    <dbReference type="NCBI Taxonomy" id="5537"/>
    <lineage>
        <taxon>Eukaryota</taxon>
        <taxon>Fungi</taxon>
        <taxon>Dikarya</taxon>
        <taxon>Basidiomycota</taxon>
        <taxon>Pucciniomycotina</taxon>
        <taxon>Microbotryomycetes</taxon>
        <taxon>Sporidiobolales</taxon>
        <taxon>Sporidiobolaceae</taxon>
        <taxon>Rhodotorula</taxon>
    </lineage>
</organism>
<dbReference type="SUPFAM" id="SSF48403">
    <property type="entry name" value="Ankyrin repeat"/>
    <property type="match status" value="1"/>
</dbReference>
<dbReference type="PANTHER" id="PTHR24171:SF8">
    <property type="entry name" value="BRCA1-ASSOCIATED RING DOMAIN PROTEIN 1"/>
    <property type="match status" value="1"/>
</dbReference>
<dbReference type="Pfam" id="PF12796">
    <property type="entry name" value="Ank_2"/>
    <property type="match status" value="1"/>
</dbReference>
<dbReference type="PROSITE" id="PS50297">
    <property type="entry name" value="ANK_REP_REGION"/>
    <property type="match status" value="1"/>
</dbReference>
<comment type="caution">
    <text evidence="5">The sequence shown here is derived from an EMBL/GenBank/DDBJ whole genome shotgun (WGS) entry which is preliminary data.</text>
</comment>
<proteinExistence type="predicted"/>
<dbReference type="SMART" id="SM00248">
    <property type="entry name" value="ANK"/>
    <property type="match status" value="2"/>
</dbReference>
<reference evidence="5 6" key="1">
    <citation type="submission" date="2020-11" db="EMBL/GenBank/DDBJ databases">
        <title>Kefir isolates.</title>
        <authorList>
            <person name="Marcisauskas S."/>
            <person name="Kim Y."/>
            <person name="Blasche S."/>
        </authorList>
    </citation>
    <scope>NUCLEOTIDE SEQUENCE [LARGE SCALE GENOMIC DNA]</scope>
    <source>
        <strain evidence="5 6">KR</strain>
    </source>
</reference>
<dbReference type="OrthoDB" id="19174at2759"/>
<dbReference type="EMBL" id="PUHQ01000011">
    <property type="protein sequence ID" value="KAG0665030.1"/>
    <property type="molecule type" value="Genomic_DNA"/>
</dbReference>
<accession>A0A9P6W5A8</accession>
<evidence type="ECO:0000313" key="5">
    <source>
        <dbReference type="EMBL" id="KAG0665030.1"/>
    </source>
</evidence>
<dbReference type="PROSITE" id="PS50088">
    <property type="entry name" value="ANK_REPEAT"/>
    <property type="match status" value="1"/>
</dbReference>
<dbReference type="InterPro" id="IPR002110">
    <property type="entry name" value="Ankyrin_rpt"/>
</dbReference>
<evidence type="ECO:0008006" key="7">
    <source>
        <dbReference type="Google" id="ProtNLM"/>
    </source>
</evidence>
<dbReference type="InterPro" id="IPR036770">
    <property type="entry name" value="Ankyrin_rpt-contain_sf"/>
</dbReference>
<gene>
    <name evidence="5" type="ORF">C6P46_000656</name>
</gene>
<dbReference type="PANTHER" id="PTHR24171">
    <property type="entry name" value="ANKYRIN REPEAT DOMAIN-CONTAINING PROTEIN 39-RELATED"/>
    <property type="match status" value="1"/>
</dbReference>
<keyword evidence="1" id="KW-0677">Repeat</keyword>
<dbReference type="GO" id="GO:0004842">
    <property type="term" value="F:ubiquitin-protein transferase activity"/>
    <property type="evidence" value="ECO:0007669"/>
    <property type="project" value="TreeGrafter"/>
</dbReference>
<name>A0A9P6W5A8_RHOMI</name>
<protein>
    <recommendedName>
        <fullName evidence="7">Ankyrin</fullName>
    </recommendedName>
</protein>
<dbReference type="AlphaFoldDB" id="A0A9P6W5A8"/>
<keyword evidence="2 3" id="KW-0040">ANK repeat</keyword>
<evidence type="ECO:0000256" key="2">
    <source>
        <dbReference type="ARBA" id="ARBA00023043"/>
    </source>
</evidence>
<keyword evidence="6" id="KW-1185">Reference proteome</keyword>
<dbReference type="Proteomes" id="UP000777482">
    <property type="component" value="Unassembled WGS sequence"/>
</dbReference>
<feature type="repeat" description="ANK" evidence="3">
    <location>
        <begin position="32"/>
        <end position="64"/>
    </location>
</feature>
<feature type="compositionally biased region" description="Basic and acidic residues" evidence="4">
    <location>
        <begin position="226"/>
        <end position="239"/>
    </location>
</feature>
<sequence length="239" mass="25482">MSNIWTAASEGNAQRVRELVESGTSPNALDENSYSPLHAAASWGHADILRYLVERGGDINLTDSDRETPLFVVENVGMAKLVVELGGDPKWTNEDGITAAASLQEEYPHISLYLRTLTGEAAPAPISSDLDNSAATGAPQPDLDAPTDALMASVRSIMERSERGEISEQETDDLLREVVESAVTGQVEAGRAIGQQMAVDDEAQGSGSSGRTRTRTADQMAADEQAPGKRARDTDDIGR</sequence>
<evidence type="ECO:0000256" key="1">
    <source>
        <dbReference type="ARBA" id="ARBA00022737"/>
    </source>
</evidence>
<evidence type="ECO:0000313" key="6">
    <source>
        <dbReference type="Proteomes" id="UP000777482"/>
    </source>
</evidence>